<feature type="domain" description="OmpA-like" evidence="6">
    <location>
        <begin position="163"/>
        <end position="289"/>
    </location>
</feature>
<feature type="chain" id="PRO_5045878207" evidence="5">
    <location>
        <begin position="24"/>
        <end position="289"/>
    </location>
</feature>
<dbReference type="PANTHER" id="PTHR30329">
    <property type="entry name" value="STATOR ELEMENT OF FLAGELLAR MOTOR COMPLEX"/>
    <property type="match status" value="1"/>
</dbReference>
<name>A0ABT1VQ70_9GAMM</name>
<sequence>MKIKRIAIVAVLASLSVTTGIQAQTVFGKSWQSMPAAASDQTKVVYYRTADNNKKAAHIYVDGEFQTALLSGGYTVFCLKPGMHSLGSYTDDAPRYRGKQQQQWRDSLAAGKTYYVTASLDGSGRPHVVETSVAQQQLMGARQQAHLLSRASSVISCKVDAAQSYDNYEFSSDLLFNFASASGNDISAQGHNAIQQFAHQMKRNGKLNPHIIVTGFTDPIGDNESNLKLGQRRADTIKKLLVNNGLSSDNIQSQSMGESQVSKQCSGSLKQQRLCYASERRVIISVENK</sequence>
<evidence type="ECO:0000313" key="8">
    <source>
        <dbReference type="Proteomes" id="UP001300015"/>
    </source>
</evidence>
<dbReference type="Pfam" id="PF00691">
    <property type="entry name" value="OmpA"/>
    <property type="match status" value="1"/>
</dbReference>
<dbReference type="Gene3D" id="3.30.1330.60">
    <property type="entry name" value="OmpA-like domain"/>
    <property type="match status" value="1"/>
</dbReference>
<dbReference type="InterPro" id="IPR036737">
    <property type="entry name" value="OmpA-like_sf"/>
</dbReference>
<dbReference type="PROSITE" id="PS51123">
    <property type="entry name" value="OMPA_2"/>
    <property type="match status" value="1"/>
</dbReference>
<accession>A0ABT1VQ70</accession>
<keyword evidence="8" id="KW-1185">Reference proteome</keyword>
<evidence type="ECO:0000313" key="7">
    <source>
        <dbReference type="EMBL" id="MCQ8229053.1"/>
    </source>
</evidence>
<reference evidence="7 8" key="1">
    <citation type="submission" date="2022-07" db="EMBL/GenBank/DDBJ databases">
        <title>Pantoea trifolii sp. nov. isolated from root nodules of Trifolium rubens.</title>
        <authorList>
            <person name="Kalita M."/>
            <person name="Wdowiak-Wrobel S."/>
            <person name="Marek-Kozaczuk M."/>
            <person name="Palusinska-Szysz M."/>
            <person name="Sokolowski W."/>
            <person name="Coutinho T."/>
            <person name="Hlahane L."/>
        </authorList>
    </citation>
    <scope>NUCLEOTIDE SEQUENCE [LARGE SCALE GENOMIC DNA]</scope>
    <source>
        <strain evidence="7 8">MMK2</strain>
    </source>
</reference>
<dbReference type="InterPro" id="IPR006665">
    <property type="entry name" value="OmpA-like"/>
</dbReference>
<feature type="signal peptide" evidence="5">
    <location>
        <begin position="1"/>
        <end position="23"/>
    </location>
</feature>
<organism evidence="7 8">
    <name type="scientific">Pantoea trifolii</name>
    <dbReference type="NCBI Taxonomy" id="2968030"/>
    <lineage>
        <taxon>Bacteria</taxon>
        <taxon>Pseudomonadati</taxon>
        <taxon>Pseudomonadota</taxon>
        <taxon>Gammaproteobacteria</taxon>
        <taxon>Enterobacterales</taxon>
        <taxon>Erwiniaceae</taxon>
        <taxon>Pantoea</taxon>
    </lineage>
</organism>
<comment type="caution">
    <text evidence="7">The sequence shown here is derived from an EMBL/GenBank/DDBJ whole genome shotgun (WGS) entry which is preliminary data.</text>
</comment>
<evidence type="ECO:0000256" key="1">
    <source>
        <dbReference type="ARBA" id="ARBA00004442"/>
    </source>
</evidence>
<dbReference type="PANTHER" id="PTHR30329:SF21">
    <property type="entry name" value="LIPOPROTEIN YIAD-RELATED"/>
    <property type="match status" value="1"/>
</dbReference>
<dbReference type="EMBL" id="JANIET010000001">
    <property type="protein sequence ID" value="MCQ8229053.1"/>
    <property type="molecule type" value="Genomic_DNA"/>
</dbReference>
<dbReference type="InterPro" id="IPR006664">
    <property type="entry name" value="OMP_bac"/>
</dbReference>
<protein>
    <submittedName>
        <fullName evidence="7">OmpA family protein</fullName>
    </submittedName>
</protein>
<evidence type="ECO:0000259" key="6">
    <source>
        <dbReference type="PROSITE" id="PS51123"/>
    </source>
</evidence>
<evidence type="ECO:0000256" key="3">
    <source>
        <dbReference type="ARBA" id="ARBA00023237"/>
    </source>
</evidence>
<evidence type="ECO:0000256" key="5">
    <source>
        <dbReference type="SAM" id="SignalP"/>
    </source>
</evidence>
<keyword evidence="3" id="KW-0998">Cell outer membrane</keyword>
<proteinExistence type="predicted"/>
<dbReference type="RefSeq" id="WP_256697458.1">
    <property type="nucleotide sequence ID" value="NZ_JANIES010000001.1"/>
</dbReference>
<keyword evidence="5" id="KW-0732">Signal</keyword>
<evidence type="ECO:0000256" key="2">
    <source>
        <dbReference type="ARBA" id="ARBA00023136"/>
    </source>
</evidence>
<evidence type="ECO:0000256" key="4">
    <source>
        <dbReference type="PROSITE-ProRule" id="PRU00473"/>
    </source>
</evidence>
<dbReference type="CDD" id="cd07185">
    <property type="entry name" value="OmpA_C-like"/>
    <property type="match status" value="1"/>
</dbReference>
<dbReference type="SUPFAM" id="SSF103088">
    <property type="entry name" value="OmpA-like"/>
    <property type="match status" value="1"/>
</dbReference>
<comment type="subcellular location">
    <subcellularLocation>
        <location evidence="1">Cell outer membrane</location>
    </subcellularLocation>
</comment>
<dbReference type="InterPro" id="IPR050330">
    <property type="entry name" value="Bact_OuterMem_StrucFunc"/>
</dbReference>
<dbReference type="PRINTS" id="PR01021">
    <property type="entry name" value="OMPADOMAIN"/>
</dbReference>
<gene>
    <name evidence="7" type="ORF">NQH49_16435</name>
</gene>
<keyword evidence="2 4" id="KW-0472">Membrane</keyword>
<dbReference type="Proteomes" id="UP001300015">
    <property type="component" value="Unassembled WGS sequence"/>
</dbReference>